<dbReference type="PANTHER" id="PTHR22893">
    <property type="entry name" value="NADH OXIDOREDUCTASE-RELATED"/>
    <property type="match status" value="1"/>
</dbReference>
<dbReference type="InterPro" id="IPR013785">
    <property type="entry name" value="Aldolase_TIM"/>
</dbReference>
<keyword evidence="3" id="KW-1185">Reference proteome</keyword>
<gene>
    <name evidence="2" type="ORF">CLAFUR5_06776</name>
</gene>
<reference evidence="2" key="2">
    <citation type="journal article" date="2022" name="Microb. Genom.">
        <title>A chromosome-scale genome assembly of the tomato pathogen Cladosporium fulvum reveals a compartmentalized genome architecture and the presence of a dispensable chromosome.</title>
        <authorList>
            <person name="Zaccaron A.Z."/>
            <person name="Chen L.H."/>
            <person name="Samaras A."/>
            <person name="Stergiopoulos I."/>
        </authorList>
    </citation>
    <scope>NUCLEOTIDE SEQUENCE</scope>
    <source>
        <strain evidence="2">Race5_Kim</strain>
    </source>
</reference>
<dbReference type="GO" id="GO:0010181">
    <property type="term" value="F:FMN binding"/>
    <property type="evidence" value="ECO:0007669"/>
    <property type="project" value="InterPro"/>
</dbReference>
<protein>
    <submittedName>
        <fullName evidence="2">NADP-dependent oxidoreductase lnbE</fullName>
    </submittedName>
</protein>
<sequence length="354" mass="38590">MTTSSTRLFEPLQLGLCKLSHRMVMGPISSNLADTNNVLTPPAIKYYSDRAQYPGTLIIGEAAFISAQAGGTSELRAAIWTEAQIASWKNVVSAVHAQGSFMILQLWALGRSADPEIKKREGTGDVVSSSAVAEKEGGVVPRALREEEIWQYVKEYAEAARTAVEVCGFDGVELHGGNASLIDQFTQSCVNQRNDQWGGSVENRSRFALEITKAVCQAVGVDRVGFRVTPWSTYQGMGMESNATIEQFSDLLRGLKALGISYLHFVESRIAGRVDVEAGESLEPFTELWGEAKPFVIAGGYTPETARTAVDKEYRGKDVAIVFGRAFVNNPDLVQRVKSGQELVENKAWTAWAG</sequence>
<dbReference type="SUPFAM" id="SSF51395">
    <property type="entry name" value="FMN-linked oxidoreductases"/>
    <property type="match status" value="1"/>
</dbReference>
<dbReference type="InterPro" id="IPR045247">
    <property type="entry name" value="Oye-like"/>
</dbReference>
<dbReference type="InterPro" id="IPR001155">
    <property type="entry name" value="OxRdtase_FMN_N"/>
</dbReference>
<dbReference type="GO" id="GO:0003959">
    <property type="term" value="F:NADPH dehydrogenase activity"/>
    <property type="evidence" value="ECO:0007669"/>
    <property type="project" value="TreeGrafter"/>
</dbReference>
<evidence type="ECO:0000313" key="3">
    <source>
        <dbReference type="Proteomes" id="UP000756132"/>
    </source>
</evidence>
<dbReference type="CDD" id="cd02933">
    <property type="entry name" value="OYE_like_FMN"/>
    <property type="match status" value="1"/>
</dbReference>
<organism evidence="2 3">
    <name type="scientific">Passalora fulva</name>
    <name type="common">Tomato leaf mold</name>
    <name type="synonym">Cladosporium fulvum</name>
    <dbReference type="NCBI Taxonomy" id="5499"/>
    <lineage>
        <taxon>Eukaryota</taxon>
        <taxon>Fungi</taxon>
        <taxon>Dikarya</taxon>
        <taxon>Ascomycota</taxon>
        <taxon>Pezizomycotina</taxon>
        <taxon>Dothideomycetes</taxon>
        <taxon>Dothideomycetidae</taxon>
        <taxon>Mycosphaerellales</taxon>
        <taxon>Mycosphaerellaceae</taxon>
        <taxon>Fulvia</taxon>
    </lineage>
</organism>
<accession>A0A9Q8PBJ2</accession>
<dbReference type="PANTHER" id="PTHR22893:SF91">
    <property type="entry name" value="NADPH DEHYDROGENASE 2-RELATED"/>
    <property type="match status" value="1"/>
</dbReference>
<reference evidence="2" key="1">
    <citation type="submission" date="2021-12" db="EMBL/GenBank/DDBJ databases">
        <authorList>
            <person name="Zaccaron A."/>
            <person name="Stergiopoulos I."/>
        </authorList>
    </citation>
    <scope>NUCLEOTIDE SEQUENCE</scope>
    <source>
        <strain evidence="2">Race5_Kim</strain>
    </source>
</reference>
<evidence type="ECO:0000259" key="1">
    <source>
        <dbReference type="Pfam" id="PF00724"/>
    </source>
</evidence>
<dbReference type="Pfam" id="PF00724">
    <property type="entry name" value="Oxidored_FMN"/>
    <property type="match status" value="1"/>
</dbReference>
<dbReference type="GeneID" id="71986654"/>
<dbReference type="Gene3D" id="3.20.20.70">
    <property type="entry name" value="Aldolase class I"/>
    <property type="match status" value="1"/>
</dbReference>
<dbReference type="EMBL" id="CP090168">
    <property type="protein sequence ID" value="UJO19395.1"/>
    <property type="molecule type" value="Genomic_DNA"/>
</dbReference>
<dbReference type="OMA" id="MIGFGRP"/>
<proteinExistence type="predicted"/>
<dbReference type="Proteomes" id="UP000756132">
    <property type="component" value="Chromosome 6"/>
</dbReference>
<dbReference type="RefSeq" id="XP_047763761.1">
    <property type="nucleotide sequence ID" value="XM_047905924.1"/>
</dbReference>
<dbReference type="KEGG" id="ffu:CLAFUR5_06776"/>
<dbReference type="OrthoDB" id="276546at2759"/>
<dbReference type="AlphaFoldDB" id="A0A9Q8PBJ2"/>
<name>A0A9Q8PBJ2_PASFU</name>
<feature type="domain" description="NADH:flavin oxidoreductase/NADH oxidase N-terminal" evidence="1">
    <location>
        <begin position="8"/>
        <end position="342"/>
    </location>
</feature>
<evidence type="ECO:0000313" key="2">
    <source>
        <dbReference type="EMBL" id="UJO19395.1"/>
    </source>
</evidence>